<dbReference type="EMBL" id="QURH01000318">
    <property type="protein sequence ID" value="RFU39871.1"/>
    <property type="molecule type" value="Genomic_DNA"/>
</dbReference>
<name>A0A372JIN3_9ACTN</name>
<feature type="region of interest" description="Disordered" evidence="1">
    <location>
        <begin position="48"/>
        <end position="67"/>
    </location>
</feature>
<accession>A0A372JIN3</accession>
<evidence type="ECO:0000313" key="3">
    <source>
        <dbReference type="Proteomes" id="UP000261811"/>
    </source>
</evidence>
<protein>
    <submittedName>
        <fullName evidence="2">Uncharacterized protein</fullName>
    </submittedName>
</protein>
<dbReference type="AlphaFoldDB" id="A0A372JIN3"/>
<dbReference type="RefSeq" id="WP_117359005.1">
    <property type="nucleotide sequence ID" value="NZ_QURH01000318.1"/>
</dbReference>
<comment type="caution">
    <text evidence="2">The sequence shown here is derived from an EMBL/GenBank/DDBJ whole genome shotgun (WGS) entry which is preliminary data.</text>
</comment>
<organism evidence="2 3">
    <name type="scientific">Actinomadura logoneensis</name>
    <dbReference type="NCBI Taxonomy" id="2293572"/>
    <lineage>
        <taxon>Bacteria</taxon>
        <taxon>Bacillati</taxon>
        <taxon>Actinomycetota</taxon>
        <taxon>Actinomycetes</taxon>
        <taxon>Streptosporangiales</taxon>
        <taxon>Thermomonosporaceae</taxon>
        <taxon>Actinomadura</taxon>
    </lineage>
</organism>
<evidence type="ECO:0000256" key="1">
    <source>
        <dbReference type="SAM" id="MobiDB-lite"/>
    </source>
</evidence>
<gene>
    <name evidence="2" type="ORF">DZF91_20100</name>
</gene>
<reference evidence="2 3" key="1">
    <citation type="submission" date="2018-08" db="EMBL/GenBank/DDBJ databases">
        <title>Actinomadura jelena sp. nov., a novel Actinomycete isolated from soil in Chad.</title>
        <authorList>
            <person name="Shi L."/>
        </authorList>
    </citation>
    <scope>NUCLEOTIDE SEQUENCE [LARGE SCALE GENOMIC DNA]</scope>
    <source>
        <strain evidence="2 3">NEAU-G17</strain>
    </source>
</reference>
<evidence type="ECO:0000313" key="2">
    <source>
        <dbReference type="EMBL" id="RFU39871.1"/>
    </source>
</evidence>
<dbReference type="OrthoDB" id="8940563at2"/>
<dbReference type="Proteomes" id="UP000261811">
    <property type="component" value="Unassembled WGS sequence"/>
</dbReference>
<sequence>MIGLVFTVLADPGWQDVGAGCPRCASSWLLQASGTWCFDVGVRDWATRDANGGRPGDPRWRGPTTQDDTAYRFRGPGGRRGQLIGRWGEDGRPFPIGDHAVLGRVGPLPYVPPEAEGLRARIGLVHLLADPDSAVTGDRSLRELKMIGCRYETRRMRDVVESGREEWRARYGLHMPVPEVWLHAHRAVKRAELRVRMWGDEPASYAGWEREEPVASFDPAFLYGAPLRLVSDRPHRPPHPPAAPFTPGIVESYGEGRTWFELLPELDPDPTRAEAKFPLRCGLPWLTQRRIARLDACRDPEGRPWRDPEHVAWVERFIADMKTVQGPWTMLTGIRPVDGLDAALRLSDVVPDLVEIAAKPAIERREALERMIADEGFPGPSPSAHRCGESLWLAMNDIPDGAARSDGRLRVVFD</sequence>
<proteinExistence type="predicted"/>
<keyword evidence="3" id="KW-1185">Reference proteome</keyword>